<proteinExistence type="predicted"/>
<sequence>MTCHMQRAMEILGTKVVDDRVQRLAGSLQKMKNSYAQHDKRKADRQLIVLDEVPKKAQEVKRVSNTCKALTLKGKPCTFKAVSGCYCKKHAISKANITLGRRVNV</sequence>
<protein>
    <submittedName>
        <fullName evidence="1">Uncharacterized protein</fullName>
    </submittedName>
</protein>
<accession>A0AAU7YNX2</accession>
<evidence type="ECO:0000313" key="1">
    <source>
        <dbReference type="EMBL" id="XCA47396.1"/>
    </source>
</evidence>
<reference evidence="1" key="1">
    <citation type="submission" date="2024-06" db="EMBL/GenBank/DDBJ databases">
        <title>Evidence of context-dependent and transient costs of resisting viral infection in isolates of the marine microalga Micromonas sp. (class Mamiellophyceae).</title>
        <authorList>
            <person name="Bedi de Silva A."/>
            <person name="Schvarcz C.R."/>
            <person name="Steward G.R."/>
            <person name="Edwards K.F."/>
        </authorList>
    </citation>
    <scope>NUCLEOTIDE SEQUENCE</scope>
    <source>
        <strain evidence="1">McV-KB2</strain>
    </source>
</reference>
<dbReference type="EMBL" id="PP911589">
    <property type="protein sequence ID" value="XCA47396.1"/>
    <property type="molecule type" value="Genomic_DNA"/>
</dbReference>
<name>A0AAU7YNX2_9PHYC</name>
<dbReference type="Pfam" id="PF19067">
    <property type="entry name" value="DUF5763"/>
    <property type="match status" value="1"/>
</dbReference>
<dbReference type="InterPro" id="IPR043914">
    <property type="entry name" value="DUF5763"/>
</dbReference>
<organism evidence="1">
    <name type="scientific">Micromonas commoda virus</name>
    <dbReference type="NCBI Taxonomy" id="3057169"/>
    <lineage>
        <taxon>Viruses</taxon>
        <taxon>Varidnaviria</taxon>
        <taxon>Bamfordvirae</taxon>
        <taxon>Nucleocytoviricota</taxon>
        <taxon>Megaviricetes</taxon>
        <taxon>Algavirales</taxon>
        <taxon>Phycodnaviridae</taxon>
    </lineage>
</organism>